<name>A0A1E3X3B8_9BACT</name>
<sequence>TQKERENRNFTGVELGITVGQVNRAVVCTSVIVNQFFIFETHT</sequence>
<organism evidence="1 2">
    <name type="scientific">Candidatus Scalindua rubra</name>
    <dbReference type="NCBI Taxonomy" id="1872076"/>
    <lineage>
        <taxon>Bacteria</taxon>
        <taxon>Pseudomonadati</taxon>
        <taxon>Planctomycetota</taxon>
        <taxon>Candidatus Brocadiia</taxon>
        <taxon>Candidatus Brocadiales</taxon>
        <taxon>Candidatus Scalinduaceae</taxon>
        <taxon>Candidatus Scalindua</taxon>
    </lineage>
</organism>
<evidence type="ECO:0000313" key="2">
    <source>
        <dbReference type="Proteomes" id="UP000094056"/>
    </source>
</evidence>
<gene>
    <name evidence="1" type="ORF">SCARUB_04815</name>
</gene>
<evidence type="ECO:0000313" key="1">
    <source>
        <dbReference type="EMBL" id="ODS30079.1"/>
    </source>
</evidence>
<reference evidence="1 2" key="1">
    <citation type="submission" date="2016-07" db="EMBL/GenBank/DDBJ databases">
        <title>Draft genome of Scalindua rubra, obtained from a brine-seawater interface in the Red Sea, sheds light on salt adaptation in anammox bacteria.</title>
        <authorList>
            <person name="Speth D.R."/>
            <person name="Lagkouvardos I."/>
            <person name="Wang Y."/>
            <person name="Qian P.-Y."/>
            <person name="Dutilh B.E."/>
            <person name="Jetten M.S."/>
        </authorList>
    </citation>
    <scope>NUCLEOTIDE SEQUENCE [LARGE SCALE GENOMIC DNA]</scope>
    <source>
        <strain evidence="1">BSI-1</strain>
    </source>
</reference>
<dbReference type="Proteomes" id="UP000094056">
    <property type="component" value="Unassembled WGS sequence"/>
</dbReference>
<dbReference type="EMBL" id="MAYW01000288">
    <property type="protein sequence ID" value="ODS30079.1"/>
    <property type="molecule type" value="Genomic_DNA"/>
</dbReference>
<dbReference type="AlphaFoldDB" id="A0A1E3X3B8"/>
<feature type="non-terminal residue" evidence="1">
    <location>
        <position position="1"/>
    </location>
</feature>
<protein>
    <submittedName>
        <fullName evidence="1">Uncharacterized protein</fullName>
    </submittedName>
</protein>
<proteinExistence type="predicted"/>
<accession>A0A1E3X3B8</accession>
<comment type="caution">
    <text evidence="1">The sequence shown here is derived from an EMBL/GenBank/DDBJ whole genome shotgun (WGS) entry which is preliminary data.</text>
</comment>